<evidence type="ECO:0000256" key="1">
    <source>
        <dbReference type="SAM" id="Phobius"/>
    </source>
</evidence>
<dbReference type="AlphaFoldDB" id="A0A8D8TG47"/>
<protein>
    <submittedName>
        <fullName evidence="2">Uncharacterized protein</fullName>
    </submittedName>
</protein>
<proteinExistence type="predicted"/>
<keyword evidence="1" id="KW-0812">Transmembrane</keyword>
<feature type="transmembrane region" description="Helical" evidence="1">
    <location>
        <begin position="74"/>
        <end position="97"/>
    </location>
</feature>
<accession>A0A8D8TG47</accession>
<dbReference type="EMBL" id="HBUF01276006">
    <property type="protein sequence ID" value="CAG6686386.1"/>
    <property type="molecule type" value="Transcribed_RNA"/>
</dbReference>
<sequence>MFLKLVYVALSPTPYFSPPLAFIKLSLPFCTASSVKGGREGRPYCVRLVVYYCGRVSQLHLTIMLWHFNFNHKFTSPCVVGFCTLSFVVSFFFFFILYTWFSNFFRLCDVDS</sequence>
<reference evidence="2" key="1">
    <citation type="submission" date="2021-05" db="EMBL/GenBank/DDBJ databases">
        <authorList>
            <person name="Alioto T."/>
            <person name="Alioto T."/>
            <person name="Gomez Garrido J."/>
        </authorList>
    </citation>
    <scope>NUCLEOTIDE SEQUENCE</scope>
</reference>
<keyword evidence="1" id="KW-0472">Membrane</keyword>
<organism evidence="2">
    <name type="scientific">Cacopsylla melanoneura</name>
    <dbReference type="NCBI Taxonomy" id="428564"/>
    <lineage>
        <taxon>Eukaryota</taxon>
        <taxon>Metazoa</taxon>
        <taxon>Ecdysozoa</taxon>
        <taxon>Arthropoda</taxon>
        <taxon>Hexapoda</taxon>
        <taxon>Insecta</taxon>
        <taxon>Pterygota</taxon>
        <taxon>Neoptera</taxon>
        <taxon>Paraneoptera</taxon>
        <taxon>Hemiptera</taxon>
        <taxon>Sternorrhyncha</taxon>
        <taxon>Psylloidea</taxon>
        <taxon>Psyllidae</taxon>
        <taxon>Psyllinae</taxon>
        <taxon>Cacopsylla</taxon>
    </lineage>
</organism>
<name>A0A8D8TG47_9HEMI</name>
<keyword evidence="1" id="KW-1133">Transmembrane helix</keyword>
<evidence type="ECO:0000313" key="2">
    <source>
        <dbReference type="EMBL" id="CAG6686386.1"/>
    </source>
</evidence>